<dbReference type="EMBL" id="HBIZ01000061">
    <property type="protein sequence ID" value="CAE0747454.1"/>
    <property type="molecule type" value="Transcribed_RNA"/>
</dbReference>
<dbReference type="AlphaFoldDB" id="A0A7S4AYK4"/>
<feature type="domain" description="CRAL-TRIO" evidence="1">
    <location>
        <begin position="86"/>
        <end position="247"/>
    </location>
</feature>
<dbReference type="Gene3D" id="3.40.525.10">
    <property type="entry name" value="CRAL-TRIO lipid binding domain"/>
    <property type="match status" value="1"/>
</dbReference>
<reference evidence="2" key="1">
    <citation type="submission" date="2021-01" db="EMBL/GenBank/DDBJ databases">
        <authorList>
            <person name="Corre E."/>
            <person name="Pelletier E."/>
            <person name="Niang G."/>
            <person name="Scheremetjew M."/>
            <person name="Finn R."/>
            <person name="Kale V."/>
            <person name="Holt S."/>
            <person name="Cochrane G."/>
            <person name="Meng A."/>
            <person name="Brown T."/>
            <person name="Cohen L."/>
        </authorList>
    </citation>
    <scope>NUCLEOTIDE SEQUENCE</scope>
    <source>
        <strain evidence="2">CCMP645</strain>
    </source>
</reference>
<dbReference type="SUPFAM" id="SSF46938">
    <property type="entry name" value="CRAL/TRIO N-terminal domain"/>
    <property type="match status" value="1"/>
</dbReference>
<name>A0A7S4AYK4_CHRCT</name>
<evidence type="ECO:0000313" key="2">
    <source>
        <dbReference type="EMBL" id="CAE0747454.1"/>
    </source>
</evidence>
<dbReference type="SMART" id="SM00516">
    <property type="entry name" value="SEC14"/>
    <property type="match status" value="1"/>
</dbReference>
<dbReference type="PRINTS" id="PR00180">
    <property type="entry name" value="CRETINALDHBP"/>
</dbReference>
<dbReference type="SUPFAM" id="SSF52087">
    <property type="entry name" value="CRAL/TRIO domain"/>
    <property type="match status" value="1"/>
</dbReference>
<organism evidence="2">
    <name type="scientific">Chrysotila carterae</name>
    <name type="common">Marine alga</name>
    <name type="synonym">Syracosphaera carterae</name>
    <dbReference type="NCBI Taxonomy" id="13221"/>
    <lineage>
        <taxon>Eukaryota</taxon>
        <taxon>Haptista</taxon>
        <taxon>Haptophyta</taxon>
        <taxon>Prymnesiophyceae</taxon>
        <taxon>Isochrysidales</taxon>
        <taxon>Isochrysidaceae</taxon>
        <taxon>Chrysotila</taxon>
    </lineage>
</organism>
<dbReference type="InterPro" id="IPR036865">
    <property type="entry name" value="CRAL-TRIO_dom_sf"/>
</dbReference>
<dbReference type="PANTHER" id="PTHR46590:SF4">
    <property type="entry name" value="CRAL-TRIO DOMAIN-CONTAINING PROTEIN"/>
    <property type="match status" value="1"/>
</dbReference>
<dbReference type="PANTHER" id="PTHR46590">
    <property type="entry name" value="PHOSPHATIDYLINOSITOL TRANSFER PROTEIN CSR1-RELATED"/>
    <property type="match status" value="1"/>
</dbReference>
<sequence length="260" mass="29338">MAAISQDLLKAYYSNKDLSGDEKFVQEVTEAIVSFQKALPHDHPFREDVSTLKRFLIARRFVIADAHTMLDAHVVWRSKTLPIEMSHSLLEDLKLAKYYGYGKDLNGGPAFVVRSGRFNPKGPNARHLETAVHAVVYITEQLLKDTTADSFSVLYDRADFSISENFDLELIKAVNKVMADNYPERLTGAYVFPSGIVLRQLYKIVSPFLDPRTRTKIHMLPSHKDLAQYFDVSTLEECYGGHGTFDPETAYPSVANGKES</sequence>
<gene>
    <name evidence="2" type="ORF">PCAR00345_LOCUS36</name>
</gene>
<dbReference type="CDD" id="cd00170">
    <property type="entry name" value="SEC14"/>
    <property type="match status" value="1"/>
</dbReference>
<dbReference type="InterPro" id="IPR052432">
    <property type="entry name" value="PITP/CRAL-TRIO"/>
</dbReference>
<proteinExistence type="predicted"/>
<dbReference type="PROSITE" id="PS50191">
    <property type="entry name" value="CRAL_TRIO"/>
    <property type="match status" value="1"/>
</dbReference>
<protein>
    <recommendedName>
        <fullName evidence="1">CRAL-TRIO domain-containing protein</fullName>
    </recommendedName>
</protein>
<accession>A0A7S4AYK4</accession>
<dbReference type="InterPro" id="IPR036273">
    <property type="entry name" value="CRAL/TRIO_N_dom_sf"/>
</dbReference>
<evidence type="ECO:0000259" key="1">
    <source>
        <dbReference type="PROSITE" id="PS50191"/>
    </source>
</evidence>
<dbReference type="Pfam" id="PF00650">
    <property type="entry name" value="CRAL_TRIO"/>
    <property type="match status" value="1"/>
</dbReference>
<dbReference type="InterPro" id="IPR001251">
    <property type="entry name" value="CRAL-TRIO_dom"/>
</dbReference>